<organism evidence="1 2">
    <name type="scientific">Elysia crispata</name>
    <name type="common">lettuce slug</name>
    <dbReference type="NCBI Taxonomy" id="231223"/>
    <lineage>
        <taxon>Eukaryota</taxon>
        <taxon>Metazoa</taxon>
        <taxon>Spiralia</taxon>
        <taxon>Lophotrochozoa</taxon>
        <taxon>Mollusca</taxon>
        <taxon>Gastropoda</taxon>
        <taxon>Heterobranchia</taxon>
        <taxon>Euthyneura</taxon>
        <taxon>Panpulmonata</taxon>
        <taxon>Sacoglossa</taxon>
        <taxon>Placobranchoidea</taxon>
        <taxon>Plakobranchidae</taxon>
        <taxon>Elysia</taxon>
    </lineage>
</organism>
<gene>
    <name evidence="1" type="ORF">RRG08_051250</name>
</gene>
<keyword evidence="2" id="KW-1185">Reference proteome</keyword>
<dbReference type="EMBL" id="JAWDGP010003461">
    <property type="protein sequence ID" value="KAK3774158.1"/>
    <property type="molecule type" value="Genomic_DNA"/>
</dbReference>
<dbReference type="AlphaFoldDB" id="A0AAE0ZRA6"/>
<dbReference type="Proteomes" id="UP001283361">
    <property type="component" value="Unassembled WGS sequence"/>
</dbReference>
<sequence>MSKSGSGKLLRHEDVSDAIISKLLKDFTSAELFPQSGMSTVQRPTLLKMTVRGMKLSLPKHLHVRHPGFKKHRRNLFTTQCLSSLGSSKARQQVWGRSCSQEVRDMEDNYQPRNLPLLQRMLHIPRKMSTMAER</sequence>
<protein>
    <submittedName>
        <fullName evidence="1">Uncharacterized protein</fullName>
    </submittedName>
</protein>
<reference evidence="1" key="1">
    <citation type="journal article" date="2023" name="G3 (Bethesda)">
        <title>A reference genome for the long-term kleptoplast-retaining sea slug Elysia crispata morphotype clarki.</title>
        <authorList>
            <person name="Eastman K.E."/>
            <person name="Pendleton A.L."/>
            <person name="Shaikh M.A."/>
            <person name="Suttiyut T."/>
            <person name="Ogas R."/>
            <person name="Tomko P."/>
            <person name="Gavelis G."/>
            <person name="Widhalm J.R."/>
            <person name="Wisecaver J.H."/>
        </authorList>
    </citation>
    <scope>NUCLEOTIDE SEQUENCE</scope>
    <source>
        <strain evidence="1">ECLA1</strain>
    </source>
</reference>
<name>A0AAE0ZRA6_9GAST</name>
<evidence type="ECO:0000313" key="2">
    <source>
        <dbReference type="Proteomes" id="UP001283361"/>
    </source>
</evidence>
<comment type="caution">
    <text evidence="1">The sequence shown here is derived from an EMBL/GenBank/DDBJ whole genome shotgun (WGS) entry which is preliminary data.</text>
</comment>
<proteinExistence type="predicted"/>
<evidence type="ECO:0000313" key="1">
    <source>
        <dbReference type="EMBL" id="KAK3774158.1"/>
    </source>
</evidence>
<accession>A0AAE0ZRA6</accession>